<reference evidence="10 11" key="1">
    <citation type="submission" date="2016-10" db="EMBL/GenBank/DDBJ databases">
        <authorList>
            <person name="de Groot N.N."/>
        </authorList>
    </citation>
    <scope>NUCLEOTIDE SEQUENCE [LARGE SCALE GENOMIC DNA]</scope>
    <source>
        <strain evidence="11">E92,LMG 26720,CCM 7988</strain>
    </source>
</reference>
<proteinExistence type="predicted"/>
<organism evidence="10 11">
    <name type="scientific">Pseudarcicella hirudinis</name>
    <dbReference type="NCBI Taxonomy" id="1079859"/>
    <lineage>
        <taxon>Bacteria</taxon>
        <taxon>Pseudomonadati</taxon>
        <taxon>Bacteroidota</taxon>
        <taxon>Cytophagia</taxon>
        <taxon>Cytophagales</taxon>
        <taxon>Flectobacillaceae</taxon>
        <taxon>Pseudarcicella</taxon>
    </lineage>
</organism>
<dbReference type="OrthoDB" id="5933722at2"/>
<protein>
    <submittedName>
        <fullName evidence="10">Putative ABC transport system permease protein</fullName>
    </submittedName>
</protein>
<feature type="domain" description="ABC3 transporter permease C-terminal" evidence="8">
    <location>
        <begin position="688"/>
        <end position="800"/>
    </location>
</feature>
<dbReference type="AlphaFoldDB" id="A0A1I5XA25"/>
<evidence type="ECO:0000256" key="5">
    <source>
        <dbReference type="ARBA" id="ARBA00023136"/>
    </source>
</evidence>
<evidence type="ECO:0000313" key="10">
    <source>
        <dbReference type="EMBL" id="SFQ28825.1"/>
    </source>
</evidence>
<keyword evidence="3 7" id="KW-0812">Transmembrane</keyword>
<evidence type="ECO:0000256" key="4">
    <source>
        <dbReference type="ARBA" id="ARBA00022989"/>
    </source>
</evidence>
<feature type="transmembrane region" description="Helical" evidence="7">
    <location>
        <begin position="736"/>
        <end position="755"/>
    </location>
</feature>
<feature type="domain" description="MacB-like periplasmic core" evidence="9">
    <location>
        <begin position="437"/>
        <end position="645"/>
    </location>
</feature>
<keyword evidence="4 7" id="KW-1133">Transmembrane helix</keyword>
<accession>A0A1I5XA25</accession>
<dbReference type="InterPro" id="IPR050250">
    <property type="entry name" value="Macrolide_Exporter_MacB"/>
</dbReference>
<feature type="transmembrane region" description="Helical" evidence="7">
    <location>
        <begin position="383"/>
        <end position="404"/>
    </location>
</feature>
<feature type="transmembrane region" description="Helical" evidence="7">
    <location>
        <begin position="286"/>
        <end position="306"/>
    </location>
</feature>
<dbReference type="PANTHER" id="PTHR30572:SF18">
    <property type="entry name" value="ABC-TYPE MACROLIDE FAMILY EXPORT SYSTEM PERMEASE COMPONENT 2"/>
    <property type="match status" value="1"/>
</dbReference>
<dbReference type="Pfam" id="PF12704">
    <property type="entry name" value="MacB_PCD"/>
    <property type="match status" value="2"/>
</dbReference>
<keyword evidence="6" id="KW-0175">Coiled coil</keyword>
<dbReference type="EMBL" id="FOXH01000014">
    <property type="protein sequence ID" value="SFQ28825.1"/>
    <property type="molecule type" value="Genomic_DNA"/>
</dbReference>
<evidence type="ECO:0000256" key="2">
    <source>
        <dbReference type="ARBA" id="ARBA00022475"/>
    </source>
</evidence>
<evidence type="ECO:0000259" key="8">
    <source>
        <dbReference type="Pfam" id="PF02687"/>
    </source>
</evidence>
<dbReference type="GO" id="GO:0022857">
    <property type="term" value="F:transmembrane transporter activity"/>
    <property type="evidence" value="ECO:0007669"/>
    <property type="project" value="TreeGrafter"/>
</dbReference>
<feature type="transmembrane region" description="Helical" evidence="7">
    <location>
        <begin position="770"/>
        <end position="793"/>
    </location>
</feature>
<dbReference type="STRING" id="1079859.SAMN04515674_11424"/>
<evidence type="ECO:0000259" key="9">
    <source>
        <dbReference type="Pfam" id="PF12704"/>
    </source>
</evidence>
<dbReference type="Proteomes" id="UP000199306">
    <property type="component" value="Unassembled WGS sequence"/>
</dbReference>
<feature type="domain" description="MacB-like periplasmic core" evidence="9">
    <location>
        <begin position="21"/>
        <end position="246"/>
    </location>
</feature>
<dbReference type="Pfam" id="PF02687">
    <property type="entry name" value="FtsX"/>
    <property type="match status" value="2"/>
</dbReference>
<dbReference type="PANTHER" id="PTHR30572">
    <property type="entry name" value="MEMBRANE COMPONENT OF TRANSPORTER-RELATED"/>
    <property type="match status" value="1"/>
</dbReference>
<evidence type="ECO:0000256" key="7">
    <source>
        <dbReference type="SAM" id="Phobius"/>
    </source>
</evidence>
<keyword evidence="11" id="KW-1185">Reference proteome</keyword>
<feature type="transmembrane region" description="Helical" evidence="7">
    <location>
        <begin position="688"/>
        <end position="708"/>
    </location>
</feature>
<dbReference type="RefSeq" id="WP_092018897.1">
    <property type="nucleotide sequence ID" value="NZ_FOXH01000014.1"/>
</dbReference>
<evidence type="ECO:0000313" key="11">
    <source>
        <dbReference type="Proteomes" id="UP000199306"/>
    </source>
</evidence>
<dbReference type="InterPro" id="IPR003838">
    <property type="entry name" value="ABC3_permease_C"/>
</dbReference>
<keyword evidence="5 7" id="KW-0472">Membrane</keyword>
<dbReference type="InterPro" id="IPR025857">
    <property type="entry name" value="MacB_PCD"/>
</dbReference>
<comment type="subcellular location">
    <subcellularLocation>
        <location evidence="1">Cell membrane</location>
        <topology evidence="1">Multi-pass membrane protein</topology>
    </subcellularLocation>
</comment>
<name>A0A1I5XA25_9BACT</name>
<feature type="coiled-coil region" evidence="6">
    <location>
        <begin position="230"/>
        <end position="257"/>
    </location>
</feature>
<feature type="transmembrane region" description="Helical" evidence="7">
    <location>
        <begin position="342"/>
        <end position="363"/>
    </location>
</feature>
<feature type="domain" description="ABC3 transporter permease C-terminal" evidence="8">
    <location>
        <begin position="293"/>
        <end position="404"/>
    </location>
</feature>
<evidence type="ECO:0000256" key="1">
    <source>
        <dbReference type="ARBA" id="ARBA00004651"/>
    </source>
</evidence>
<evidence type="ECO:0000256" key="3">
    <source>
        <dbReference type="ARBA" id="ARBA00022692"/>
    </source>
</evidence>
<keyword evidence="2" id="KW-1003">Cell membrane</keyword>
<feature type="transmembrane region" description="Helical" evidence="7">
    <location>
        <begin position="425"/>
        <end position="450"/>
    </location>
</feature>
<feature type="transmembrane region" description="Helical" evidence="7">
    <location>
        <begin position="21"/>
        <end position="43"/>
    </location>
</feature>
<evidence type="ECO:0000256" key="6">
    <source>
        <dbReference type="SAM" id="Coils"/>
    </source>
</evidence>
<dbReference type="GO" id="GO:0005886">
    <property type="term" value="C:plasma membrane"/>
    <property type="evidence" value="ECO:0007669"/>
    <property type="project" value="UniProtKB-SubCell"/>
</dbReference>
<sequence length="807" mass="91000">MIRNYFKIALRNLLRNKVYGFINIVGLAMGIAAFLLILEYVSLEKSVNQFHTNLPEMYRVLCQNPQGENWPQIEPGWMNQTKDLPEIKGYSRFAEGIAQGIVKNDEKNISFREQQIGYAEGNFFDFFSFPLKSGNPESLANPSVVFLSESYAKKYFGNENPIGKTLGLHNQFGHKLYTVEGVYADMGENSDINFDMLFSLETLRNPANLNGNDWANLDNLDSQYINAFLLLDKNADFQALEKKLTKLRRSLQVEKDAIVFKIQPFSSTHLATSFSDPLQHTGNVKYIYMLAGIAFLILIIAWFNYINLSTANALKKANEVGVRKVIGATQANLIGQFLSESLLVNLLAFGLATFLVMLLQPFFNDLIGKNLSILTLSGSSVWIYGLCLLTTGSFLSGIYTASALSNFKPVDTLKGKITKTIKGVLLRKSLVVSQFSISIALILFTILIYAQLQYMQKQDLGMDINQLLVIQGPELGKDSSFKDRRNGFWNEVAKESYISDYSTSGSIPGKWYNFNTGGFTSAKSKAGDEQKSYAFAIVGDRYLKTYGIKIKTGRNFTPQECDVDWNNNSKVMLNERAVKELGFNSAEEAVRSKIKWDERYLEIIGVVKDYHHTGLQKTIDPIIFYPQNNGKYITIRLNSEKMQEKIASLEKLYKTFFPGNPFEYFFVDDNFNKQYLNEKQYSSLFTTASVWAIVIACLGLFGLATFTVESRTKEIGIRKVLGASVMNITGLLSKDFLILVGIALLISSPLAYYFMNKWLTDFAYRVEISWLIFVLAGTIAVLIALITISYQAIRAALMNPVKSLRTE</sequence>
<gene>
    <name evidence="10" type="ORF">SAMN04515674_11424</name>
</gene>